<dbReference type="PANTHER" id="PTHR43308:SF1">
    <property type="entry name" value="OUTER MEMBRANE PROTEIN ALPHA"/>
    <property type="match status" value="1"/>
</dbReference>
<dbReference type="Gene3D" id="2.40.160.180">
    <property type="entry name" value="Carbohydrate-selective porin OprB"/>
    <property type="match status" value="1"/>
</dbReference>
<dbReference type="AlphaFoldDB" id="A0A8J7E157"/>
<evidence type="ECO:0000259" key="4">
    <source>
        <dbReference type="PROSITE" id="PS51272"/>
    </source>
</evidence>
<feature type="domain" description="SLH" evidence="4">
    <location>
        <begin position="121"/>
        <end position="185"/>
    </location>
</feature>
<dbReference type="InterPro" id="IPR047684">
    <property type="entry name" value="Por_som-like"/>
</dbReference>
<dbReference type="Pfam" id="PF00395">
    <property type="entry name" value="SLH"/>
    <property type="match status" value="1"/>
</dbReference>
<feature type="chain" id="PRO_5035341903" evidence="2">
    <location>
        <begin position="29"/>
        <end position="628"/>
    </location>
</feature>
<dbReference type="GO" id="GO:0015288">
    <property type="term" value="F:porin activity"/>
    <property type="evidence" value="ECO:0007669"/>
    <property type="project" value="InterPro"/>
</dbReference>
<feature type="signal peptide" evidence="2">
    <location>
        <begin position="1"/>
        <end position="28"/>
    </location>
</feature>
<accession>A0A8J7E157</accession>
<keyword evidence="2" id="KW-0732">Signal</keyword>
<organism evidence="5 6">
    <name type="scientific">Lusitaniella coriacea LEGE 07157</name>
    <dbReference type="NCBI Taxonomy" id="945747"/>
    <lineage>
        <taxon>Bacteria</taxon>
        <taxon>Bacillati</taxon>
        <taxon>Cyanobacteriota</taxon>
        <taxon>Cyanophyceae</taxon>
        <taxon>Spirulinales</taxon>
        <taxon>Lusitaniellaceae</taxon>
        <taxon>Lusitaniella</taxon>
    </lineage>
</organism>
<dbReference type="PANTHER" id="PTHR43308">
    <property type="entry name" value="OUTER MEMBRANE PROTEIN ALPHA-RELATED"/>
    <property type="match status" value="1"/>
</dbReference>
<reference evidence="5" key="1">
    <citation type="submission" date="2020-10" db="EMBL/GenBank/DDBJ databases">
        <authorList>
            <person name="Castelo-Branco R."/>
            <person name="Eusebio N."/>
            <person name="Adriana R."/>
            <person name="Vieira A."/>
            <person name="Brugerolle De Fraissinette N."/>
            <person name="Rezende De Castro R."/>
            <person name="Schneider M.P."/>
            <person name="Vasconcelos V."/>
            <person name="Leao P.N."/>
        </authorList>
    </citation>
    <scope>NUCLEOTIDE SEQUENCE</scope>
    <source>
        <strain evidence="5">LEGE 07157</strain>
    </source>
</reference>
<dbReference type="RefSeq" id="WP_194031675.1">
    <property type="nucleotide sequence ID" value="NZ_JADEWZ010000053.1"/>
</dbReference>
<comment type="caution">
    <text evidence="5">The sequence shown here is derived from an EMBL/GenBank/DDBJ whole genome shotgun (WGS) entry which is preliminary data.</text>
</comment>
<evidence type="ECO:0000256" key="3">
    <source>
        <dbReference type="SAM" id="MobiDB-lite"/>
    </source>
</evidence>
<sequence length="628" mass="67459">MKTTFEKLASSTLLFTALGLLDATFTTAQTVPTFGQTEELSPSTTPLELNSATLDSGLDTLIEPELQKFQTFAQTFNNTEIPQEKTDASEESAESNSETPPFEPLYYLDLNDSDPMAQILDASKFRDVSPGDWAYQALSDLVQRYDCLVGYPDGTFRGNRPLSRYEFAAGLNACLSQLERLIAGLDIDVTRADLEQIDRLITEFNGELAILRGRVDGLEARVTELEGTQFSTTTKLFGQVVVGVQGRTEGSFESQLARLPDNGTEINVITNVQLSLFTQFSPNSLLLTGLQAGNGNTIGGNFNETFVGLSYEGDTNSSLRISDLSYRHLIANKVAVIVGPVGVNAVNVFRGSNRVESAGFGPLSRFAQRNPIISVGSGSAGAGFDWQINNNFSLQGIYSTNLANDAENGGIFGGDQGRTSAGLQLVASPTEDIDIAFQYINSYSPDGRLGTGVGDDLLVVSTLSTINNRLFLRGPIQTNAFGLGAEWRITPTVTVGGWGGFTTSDFKGGSGGVDTYNWMTYVNFPDLLGEGNLAGLYFGQPPKISSSNLPVGRNVPNTFVTTQQKVLAGLLGDAGGQPDTAYHLEAFYRWRLTDNISITPGAIVIFNPGHNSNNDTIGIGAIRATLTF</sequence>
<evidence type="ECO:0000313" key="5">
    <source>
        <dbReference type="EMBL" id="MBE9118591.1"/>
    </source>
</evidence>
<dbReference type="EMBL" id="JADEWZ010000053">
    <property type="protein sequence ID" value="MBE9118591.1"/>
    <property type="molecule type" value="Genomic_DNA"/>
</dbReference>
<evidence type="ECO:0000313" key="6">
    <source>
        <dbReference type="Proteomes" id="UP000654482"/>
    </source>
</evidence>
<evidence type="ECO:0000256" key="2">
    <source>
        <dbReference type="RuleBase" id="RU363072"/>
    </source>
</evidence>
<comment type="similarity">
    <text evidence="1 2">Belongs to the OprB family.</text>
</comment>
<dbReference type="NCBIfam" id="NF033921">
    <property type="entry name" value="por_somb"/>
    <property type="match status" value="1"/>
</dbReference>
<dbReference type="GO" id="GO:0008643">
    <property type="term" value="P:carbohydrate transport"/>
    <property type="evidence" value="ECO:0007669"/>
    <property type="project" value="InterPro"/>
</dbReference>
<dbReference type="Pfam" id="PF04966">
    <property type="entry name" value="OprB"/>
    <property type="match status" value="1"/>
</dbReference>
<gene>
    <name evidence="5" type="ORF">IQ249_22130</name>
</gene>
<feature type="region of interest" description="Disordered" evidence="3">
    <location>
        <begin position="80"/>
        <end position="101"/>
    </location>
</feature>
<dbReference type="InterPro" id="IPR051465">
    <property type="entry name" value="Cell_Envelope_Struct_Comp"/>
</dbReference>
<dbReference type="PROSITE" id="PS51272">
    <property type="entry name" value="SLH"/>
    <property type="match status" value="1"/>
</dbReference>
<keyword evidence="6" id="KW-1185">Reference proteome</keyword>
<name>A0A8J7E157_9CYAN</name>
<protein>
    <submittedName>
        <fullName evidence="5">Carbohydrate porin</fullName>
    </submittedName>
</protein>
<dbReference type="InterPro" id="IPR007049">
    <property type="entry name" value="Carb-sel_porin_OprB"/>
</dbReference>
<evidence type="ECO:0000256" key="1">
    <source>
        <dbReference type="ARBA" id="ARBA00008769"/>
    </source>
</evidence>
<dbReference type="GO" id="GO:0016020">
    <property type="term" value="C:membrane"/>
    <property type="evidence" value="ECO:0007669"/>
    <property type="project" value="InterPro"/>
</dbReference>
<proteinExistence type="inferred from homology"/>
<dbReference type="InterPro" id="IPR038673">
    <property type="entry name" value="OprB_sf"/>
</dbReference>
<dbReference type="Proteomes" id="UP000654482">
    <property type="component" value="Unassembled WGS sequence"/>
</dbReference>
<dbReference type="InterPro" id="IPR001119">
    <property type="entry name" value="SLH_dom"/>
</dbReference>